<sequence>MDRLDRLQLFVRIVERRSFTAAAADSGLARSTATEAIKQLEADIGARLLERSTRHVMPTLDGEAFYHRCLSILADVEAAENAFRDDRPRGLLRIDANAQVTRTFLLPHLPEFLERYPLIDLHLGQGDRLVDLLRDGVDCVIRAGEPSDSGMIMRRLALVEEVTCASPAYLEAHGVPTSPDGLDGHVMIGFLSSRSGEVLPLEFTVAGKRRDIHLPTRVTTNSSDTMHELARMGLGLVQAPRYRFRQDFEEGVLVEVLKDFSPSPTPYFALYPQNRQLAPRLRVFLAWATAIFAEAKLSRETD</sequence>
<feature type="domain" description="HTH lysR-type" evidence="5">
    <location>
        <begin position="1"/>
        <end position="59"/>
    </location>
</feature>
<dbReference type="Pfam" id="PF03466">
    <property type="entry name" value="LysR_substrate"/>
    <property type="match status" value="1"/>
</dbReference>
<evidence type="ECO:0000256" key="1">
    <source>
        <dbReference type="ARBA" id="ARBA00009437"/>
    </source>
</evidence>
<dbReference type="Proteomes" id="UP000318939">
    <property type="component" value="Chromosome"/>
</dbReference>
<dbReference type="Gene3D" id="1.10.10.10">
    <property type="entry name" value="Winged helix-like DNA-binding domain superfamily/Winged helix DNA-binding domain"/>
    <property type="match status" value="1"/>
</dbReference>
<dbReference type="InterPro" id="IPR005119">
    <property type="entry name" value="LysR_subst-bd"/>
</dbReference>
<reference evidence="6" key="1">
    <citation type="journal article" date="2019" name="Phytopathology">
        <title>A Novel Group of Rhizobium tumorigenes-Like Agrobacteria Associated with Crown Gall Disease of Rhododendron and Blueberry.</title>
        <authorList>
            <person name="Kuzmanovic N."/>
            <person name="Behrens P."/>
            <person name="Idczak E."/>
            <person name="Wagner S."/>
            <person name="Gotz M."/>
            <person name="Sproer C."/>
            <person name="Bunk B."/>
            <person name="Overmann J."/>
            <person name="Smalla K."/>
        </authorList>
    </citation>
    <scope>NUCLEOTIDE SEQUENCE</scope>
    <source>
        <strain evidence="6">Rho-6.2</strain>
    </source>
</reference>
<keyword evidence="4" id="KW-0804">Transcription</keyword>
<dbReference type="InterPro" id="IPR000847">
    <property type="entry name" value="LysR_HTH_N"/>
</dbReference>
<evidence type="ECO:0000313" key="6">
    <source>
        <dbReference type="EMBL" id="WFS22185.1"/>
    </source>
</evidence>
<dbReference type="Gene3D" id="3.40.190.290">
    <property type="match status" value="1"/>
</dbReference>
<dbReference type="RefSeq" id="WP_142824839.1">
    <property type="nucleotide sequence ID" value="NZ_CP117267.1"/>
</dbReference>
<gene>
    <name evidence="6" type="ORF">PR018_13625</name>
</gene>
<reference evidence="6" key="2">
    <citation type="journal article" date="2023" name="MicrobiologyOpen">
        <title>Genomics of the tumorigenes clade of the family Rhizobiaceae and description of Rhizobium rhododendri sp. nov.</title>
        <authorList>
            <person name="Kuzmanovic N."/>
            <person name="diCenzo G.C."/>
            <person name="Bunk B."/>
            <person name="Sproeer C."/>
            <person name="Fruehling A."/>
            <person name="Neumann-Schaal M."/>
            <person name="Overmann J."/>
            <person name="Smalla K."/>
        </authorList>
    </citation>
    <scope>NUCLEOTIDE SEQUENCE</scope>
    <source>
        <strain evidence="6">Rho-6.2</strain>
    </source>
</reference>
<evidence type="ECO:0000313" key="7">
    <source>
        <dbReference type="Proteomes" id="UP000318939"/>
    </source>
</evidence>
<organism evidence="6 7">
    <name type="scientific">Rhizobium rhododendri</name>
    <dbReference type="NCBI Taxonomy" id="2506430"/>
    <lineage>
        <taxon>Bacteria</taxon>
        <taxon>Pseudomonadati</taxon>
        <taxon>Pseudomonadota</taxon>
        <taxon>Alphaproteobacteria</taxon>
        <taxon>Hyphomicrobiales</taxon>
        <taxon>Rhizobiaceae</taxon>
        <taxon>Rhizobium/Agrobacterium group</taxon>
        <taxon>Rhizobium</taxon>
    </lineage>
</organism>
<proteinExistence type="inferred from homology"/>
<name>A0ABY8IF08_9HYPH</name>
<dbReference type="InterPro" id="IPR058163">
    <property type="entry name" value="LysR-type_TF_proteobact-type"/>
</dbReference>
<dbReference type="PANTHER" id="PTHR30537">
    <property type="entry name" value="HTH-TYPE TRANSCRIPTIONAL REGULATOR"/>
    <property type="match status" value="1"/>
</dbReference>
<keyword evidence="7" id="KW-1185">Reference proteome</keyword>
<dbReference type="EMBL" id="CP117267">
    <property type="protein sequence ID" value="WFS22185.1"/>
    <property type="molecule type" value="Genomic_DNA"/>
</dbReference>
<dbReference type="InterPro" id="IPR036388">
    <property type="entry name" value="WH-like_DNA-bd_sf"/>
</dbReference>
<dbReference type="PANTHER" id="PTHR30537:SF72">
    <property type="entry name" value="LYSR FAMILY TRANSCRIPTIONAL REGULATOR"/>
    <property type="match status" value="1"/>
</dbReference>
<dbReference type="CDD" id="cd08472">
    <property type="entry name" value="PBP2_CrgA_like_3"/>
    <property type="match status" value="1"/>
</dbReference>
<dbReference type="SUPFAM" id="SSF46785">
    <property type="entry name" value="Winged helix' DNA-binding domain"/>
    <property type="match status" value="1"/>
</dbReference>
<comment type="similarity">
    <text evidence="1">Belongs to the LysR transcriptional regulatory family.</text>
</comment>
<dbReference type="SUPFAM" id="SSF53850">
    <property type="entry name" value="Periplasmic binding protein-like II"/>
    <property type="match status" value="1"/>
</dbReference>
<keyword evidence="2" id="KW-0805">Transcription regulation</keyword>
<evidence type="ECO:0000256" key="3">
    <source>
        <dbReference type="ARBA" id="ARBA00023125"/>
    </source>
</evidence>
<evidence type="ECO:0000256" key="4">
    <source>
        <dbReference type="ARBA" id="ARBA00023163"/>
    </source>
</evidence>
<dbReference type="PROSITE" id="PS50931">
    <property type="entry name" value="HTH_LYSR"/>
    <property type="match status" value="1"/>
</dbReference>
<protein>
    <submittedName>
        <fullName evidence="6">LysR family transcriptional regulator</fullName>
    </submittedName>
</protein>
<keyword evidence="3" id="KW-0238">DNA-binding</keyword>
<evidence type="ECO:0000259" key="5">
    <source>
        <dbReference type="PROSITE" id="PS50931"/>
    </source>
</evidence>
<accession>A0ABY8IF08</accession>
<dbReference type="InterPro" id="IPR036390">
    <property type="entry name" value="WH_DNA-bd_sf"/>
</dbReference>
<dbReference type="Pfam" id="PF00126">
    <property type="entry name" value="HTH_1"/>
    <property type="match status" value="1"/>
</dbReference>
<evidence type="ECO:0000256" key="2">
    <source>
        <dbReference type="ARBA" id="ARBA00023015"/>
    </source>
</evidence>